<dbReference type="InterPro" id="IPR019362">
    <property type="entry name" value="MMADHC"/>
</dbReference>
<reference evidence="1" key="1">
    <citation type="submission" date="2022-07" db="EMBL/GenBank/DDBJ databases">
        <authorList>
            <person name="Trinca V."/>
            <person name="Uliana J.V.C."/>
            <person name="Torres T.T."/>
            <person name="Ward R.J."/>
            <person name="Monesi N."/>
        </authorList>
    </citation>
    <scope>NUCLEOTIDE SEQUENCE</scope>
    <source>
        <strain evidence="1">HSMRA1968</strain>
        <tissue evidence="1">Whole embryos</tissue>
    </source>
</reference>
<protein>
    <submittedName>
        <fullName evidence="1">Cobalamin trafficking protein CblD</fullName>
    </submittedName>
</protein>
<dbReference type="PANTHER" id="PTHR13192:SF3">
    <property type="entry name" value="COBALAMIN TRAFFICKING PROTEIN CBLD"/>
    <property type="match status" value="1"/>
</dbReference>
<dbReference type="OrthoDB" id="10263782at2759"/>
<dbReference type="Proteomes" id="UP001151699">
    <property type="component" value="Chromosome C"/>
</dbReference>
<dbReference type="GO" id="GO:0009235">
    <property type="term" value="P:cobalamin metabolic process"/>
    <property type="evidence" value="ECO:0007669"/>
    <property type="project" value="InterPro"/>
</dbReference>
<sequence>HDGLLIKSAFPSLSANYSRRIKSEPLPSYYKNVSEPRVKDGGPNWEIFNPKGNRFYLPNALGPVWLCKNSIFSPLNVNLEDLIDFGSKDPGKFEIYSQVCPVLIRENVLQKFPDSELRVITLSYKKHTEAEEAAKKFVIAARNICKRLSHEGHWADFINPFSGKAFHNYGIMNQINESMKFGMKYEDQNN</sequence>
<feature type="non-terminal residue" evidence="1">
    <location>
        <position position="1"/>
    </location>
</feature>
<accession>A0A9Q0MN24</accession>
<keyword evidence="2" id="KW-1185">Reference proteome</keyword>
<dbReference type="PANTHER" id="PTHR13192">
    <property type="entry name" value="MY011 PROTEIN"/>
    <property type="match status" value="1"/>
</dbReference>
<dbReference type="Pfam" id="PF10229">
    <property type="entry name" value="MMADHC"/>
    <property type="match status" value="1"/>
</dbReference>
<comment type="caution">
    <text evidence="1">The sequence shown here is derived from an EMBL/GenBank/DDBJ whole genome shotgun (WGS) entry which is preliminary data.</text>
</comment>
<dbReference type="EMBL" id="WJQU01000004">
    <property type="protein sequence ID" value="KAJ6634674.1"/>
    <property type="molecule type" value="Genomic_DNA"/>
</dbReference>
<evidence type="ECO:0000313" key="1">
    <source>
        <dbReference type="EMBL" id="KAJ6634674.1"/>
    </source>
</evidence>
<proteinExistence type="predicted"/>
<dbReference type="GO" id="GO:0005739">
    <property type="term" value="C:mitochondrion"/>
    <property type="evidence" value="ECO:0007669"/>
    <property type="project" value="TreeGrafter"/>
</dbReference>
<gene>
    <name evidence="1" type="primary">Mmadhc</name>
    <name evidence="1" type="ORF">Bhyg_13251</name>
</gene>
<dbReference type="AlphaFoldDB" id="A0A9Q0MN24"/>
<organism evidence="1 2">
    <name type="scientific">Pseudolycoriella hygida</name>
    <dbReference type="NCBI Taxonomy" id="35572"/>
    <lineage>
        <taxon>Eukaryota</taxon>
        <taxon>Metazoa</taxon>
        <taxon>Ecdysozoa</taxon>
        <taxon>Arthropoda</taxon>
        <taxon>Hexapoda</taxon>
        <taxon>Insecta</taxon>
        <taxon>Pterygota</taxon>
        <taxon>Neoptera</taxon>
        <taxon>Endopterygota</taxon>
        <taxon>Diptera</taxon>
        <taxon>Nematocera</taxon>
        <taxon>Sciaroidea</taxon>
        <taxon>Sciaridae</taxon>
        <taxon>Pseudolycoriella</taxon>
    </lineage>
</organism>
<feature type="non-terminal residue" evidence="1">
    <location>
        <position position="190"/>
    </location>
</feature>
<evidence type="ECO:0000313" key="2">
    <source>
        <dbReference type="Proteomes" id="UP001151699"/>
    </source>
</evidence>
<name>A0A9Q0MN24_9DIPT</name>